<reference evidence="2 3" key="1">
    <citation type="submission" date="2020-12" db="EMBL/GenBank/DDBJ databases">
        <authorList>
            <person name="Mahalingham V.A."/>
            <person name="Abad L.A."/>
            <person name="Dennis E.A."/>
            <person name="Alston T.C."/>
            <person name="Buckley J.R."/>
            <person name="Cao N.T."/>
            <person name="Cole K.B."/>
            <person name="Davis H.C."/>
            <person name="Fisher D.E."/>
            <person name="Jennings A.R."/>
            <person name="Litwin A.R."/>
            <person name="McCartney J.B."/>
            <person name="Mitchell K.E."/>
            <person name="Nasser J.B."/>
            <person name="Paudel P."/>
            <person name="Richoux S.A."/>
            <person name="Sisung K.L."/>
            <person name="Smith M.L."/>
            <person name="Sonnier C.R."/>
            <person name="Underwood K.G."/>
            <person name="Hunter C.W."/>
            <person name="Gottschalck B.A."/>
            <person name="Wiggina Z.F."/>
            <person name="Spears T.J."/>
            <person name="Hancock A.M."/>
            <person name="Gissendanner C.R."/>
            <person name="Findley A.M."/>
            <person name="Garlena R.A."/>
            <person name="Russell D.A."/>
            <person name="Jacobs-Sera D."/>
            <person name="Hatfull G.F."/>
        </authorList>
    </citation>
    <scope>NUCLEOTIDE SEQUENCE [LARGE SCALE GENOMIC DNA]</scope>
</reference>
<name>A0A7T1KS79_9CAUD</name>
<evidence type="ECO:0000313" key="3">
    <source>
        <dbReference type="Proteomes" id="UP000594820"/>
    </source>
</evidence>
<feature type="region of interest" description="Disordered" evidence="1">
    <location>
        <begin position="37"/>
        <end position="108"/>
    </location>
</feature>
<organism evidence="2 3">
    <name type="scientific">Gordonia phage Lilbeanie</name>
    <dbReference type="NCBI Taxonomy" id="2794947"/>
    <lineage>
        <taxon>Viruses</taxon>
        <taxon>Duplodnaviria</taxon>
        <taxon>Heunggongvirae</taxon>
        <taxon>Uroviricota</taxon>
        <taxon>Caudoviricetes</taxon>
        <taxon>Stackebrandtviridae</taxon>
        <taxon>Lilbeanievirus</taxon>
        <taxon>Lilbeanievirus lilbeanie</taxon>
    </lineage>
</organism>
<feature type="compositionally biased region" description="Acidic residues" evidence="1">
    <location>
        <begin position="81"/>
        <end position="108"/>
    </location>
</feature>
<proteinExistence type="predicted"/>
<gene>
    <name evidence="2" type="primary">11</name>
    <name evidence="2" type="ORF">SEA_LILBEANIE_11</name>
</gene>
<dbReference type="Proteomes" id="UP000594820">
    <property type="component" value="Segment"/>
</dbReference>
<accession>A0A7T1KS79</accession>
<evidence type="ECO:0000256" key="1">
    <source>
        <dbReference type="SAM" id="MobiDB-lite"/>
    </source>
</evidence>
<sequence>MYDLLAALALIATGPNPAPAPAVSPVSCVMETTPGQFAPCPPPIVSTNGDQIGGGANSEPINMGDLPRTGPDYTYEPPTFFDDDTDEEEPTEEPSEEPTDGEEPAPAA</sequence>
<dbReference type="KEGG" id="vg:63027123"/>
<dbReference type="GeneID" id="63027123"/>
<dbReference type="EMBL" id="MW314850">
    <property type="protein sequence ID" value="QPO17089.1"/>
    <property type="molecule type" value="Genomic_DNA"/>
</dbReference>
<keyword evidence="3" id="KW-1185">Reference proteome</keyword>
<evidence type="ECO:0000313" key="2">
    <source>
        <dbReference type="EMBL" id="QPO17089.1"/>
    </source>
</evidence>
<dbReference type="RefSeq" id="YP_010002572.1">
    <property type="nucleotide sequence ID" value="NC_053246.1"/>
</dbReference>
<protein>
    <submittedName>
        <fullName evidence="2">Uncharacterized protein</fullName>
    </submittedName>
</protein>